<dbReference type="Proteomes" id="UP000053881">
    <property type="component" value="Unassembled WGS sequence"/>
</dbReference>
<evidence type="ECO:0000313" key="2">
    <source>
        <dbReference type="Proteomes" id="UP000053881"/>
    </source>
</evidence>
<organism evidence="1 2">
    <name type="scientific">Lederbergia galactosidilytica</name>
    <dbReference type="NCBI Taxonomy" id="217031"/>
    <lineage>
        <taxon>Bacteria</taxon>
        <taxon>Bacillati</taxon>
        <taxon>Bacillota</taxon>
        <taxon>Bacilli</taxon>
        <taxon>Bacillales</taxon>
        <taxon>Bacillaceae</taxon>
        <taxon>Lederbergia</taxon>
    </lineage>
</organism>
<name>A0A0Q9Y0W2_9BACI</name>
<dbReference type="AlphaFoldDB" id="A0A0Q9Y0W2"/>
<sequence length="228" mass="25786">MRCLIGGLQFNWGLTIKIIEEGCERVMINFVTTDVSHFRFDEYRREIIDYDGEEKNVVIPSHIDGMEVVSIGPDAFWNKGLTSVILPPTLSVIGFYAFAFNELKEVRIPKSVVLIEDGAFMHNKLEFLRLGKDLFSIPYAGFCHNRLSKIVLPENVQEIHPDAFGHNPIKELVFEGLPTFIHRPAFNLGIDDMGQVTVSGVGASDLRSLLDHHAKYVDTFRALHASRQ</sequence>
<proteinExistence type="predicted"/>
<dbReference type="Pfam" id="PF13306">
    <property type="entry name" value="LRR_5"/>
    <property type="match status" value="1"/>
</dbReference>
<protein>
    <submittedName>
        <fullName evidence="1">Uncharacterized protein</fullName>
    </submittedName>
</protein>
<reference evidence="1 2" key="1">
    <citation type="submission" date="2015-06" db="EMBL/GenBank/DDBJ databases">
        <title>Genome sequencing project of Bacillus galactosidilyticus PL133.</title>
        <authorList>
            <person name="Gaiero J."/>
            <person name="Nicol R."/>
            <person name="Habash M."/>
        </authorList>
    </citation>
    <scope>NUCLEOTIDE SEQUENCE [LARGE SCALE GENOMIC DNA]</scope>
    <source>
        <strain evidence="1 2">PL133</strain>
    </source>
</reference>
<dbReference type="InterPro" id="IPR032675">
    <property type="entry name" value="LRR_dom_sf"/>
</dbReference>
<evidence type="ECO:0000313" key="1">
    <source>
        <dbReference type="EMBL" id="KRG14661.1"/>
    </source>
</evidence>
<dbReference type="PATRIC" id="fig|217031.4.peg.1977"/>
<comment type="caution">
    <text evidence="1">The sequence shown here is derived from an EMBL/GenBank/DDBJ whole genome shotgun (WGS) entry which is preliminary data.</text>
</comment>
<dbReference type="InterPro" id="IPR026906">
    <property type="entry name" value="LRR_5"/>
</dbReference>
<dbReference type="EMBL" id="LGPB01000060">
    <property type="protein sequence ID" value="KRG14661.1"/>
    <property type="molecule type" value="Genomic_DNA"/>
</dbReference>
<dbReference type="Gene3D" id="3.80.10.10">
    <property type="entry name" value="Ribonuclease Inhibitor"/>
    <property type="match status" value="1"/>
</dbReference>
<gene>
    <name evidence="1" type="ORF">ACA29_05910</name>
</gene>
<accession>A0A0Q9Y0W2</accession>